<gene>
    <name evidence="1" type="ORF">UFOVP324_6</name>
</gene>
<organism evidence="1">
    <name type="scientific">uncultured Caudovirales phage</name>
    <dbReference type="NCBI Taxonomy" id="2100421"/>
    <lineage>
        <taxon>Viruses</taxon>
        <taxon>Duplodnaviria</taxon>
        <taxon>Heunggongvirae</taxon>
        <taxon>Uroviricota</taxon>
        <taxon>Caudoviricetes</taxon>
        <taxon>Peduoviridae</taxon>
        <taxon>Maltschvirus</taxon>
        <taxon>Maltschvirus maltsch</taxon>
    </lineage>
</organism>
<dbReference type="EMBL" id="LR796334">
    <property type="protein sequence ID" value="CAB4137059.1"/>
    <property type="molecule type" value="Genomic_DNA"/>
</dbReference>
<reference evidence="1" key="1">
    <citation type="submission" date="2020-04" db="EMBL/GenBank/DDBJ databases">
        <authorList>
            <person name="Chiriac C."/>
            <person name="Salcher M."/>
            <person name="Ghai R."/>
            <person name="Kavagutti S V."/>
        </authorList>
    </citation>
    <scope>NUCLEOTIDE SEQUENCE</scope>
</reference>
<protein>
    <submittedName>
        <fullName evidence="1">Uncharacterized protein</fullName>
    </submittedName>
</protein>
<sequence>MGKRKSQGLGDSIEKLTEATGIKKAVELFSDITGLDCGCDERKEKLNKIFPYKKPNCLNETDYNYLKAFFENNPSQLTIAVQRDLAAIYKNIFGINLESSSCSSCWRDYVGQIKRIYNEY</sequence>
<accession>A0A6J5LZ43</accession>
<proteinExistence type="predicted"/>
<name>A0A6J5LZ43_9CAUD</name>
<evidence type="ECO:0000313" key="1">
    <source>
        <dbReference type="EMBL" id="CAB4137059.1"/>
    </source>
</evidence>